<evidence type="ECO:0000256" key="1">
    <source>
        <dbReference type="SAM" id="MobiDB-lite"/>
    </source>
</evidence>
<sequence length="223" mass="24355">MPAGIPRPQPPPEDRSGTVHRRPDGPPPADLPRITLWRLRRNPLRRRTDLIRAWLALGLFLTALAAAPVAMFLAGDAACRHYTATAAAQQRTRARTTAVLLRPAPRHPEPGSAEARRTRYPVEVRFTDPGGQARTTRTDVTPGLPAGATIDLWADTHGRVTAPPLTWDQIRSRSLGWAILAFLAPPAAAATAYATAALTLNRHDLRAWDRAWKEARPTGTPPP</sequence>
<dbReference type="RefSeq" id="WP_345668865.1">
    <property type="nucleotide sequence ID" value="NZ_BAABKC010000044.1"/>
</dbReference>
<feature type="transmembrane region" description="Helical" evidence="2">
    <location>
        <begin position="50"/>
        <end position="74"/>
    </location>
</feature>
<protein>
    <recommendedName>
        <fullName evidence="5">Proline rich protein</fullName>
    </recommendedName>
</protein>
<evidence type="ECO:0000313" key="4">
    <source>
        <dbReference type="Proteomes" id="UP001500124"/>
    </source>
</evidence>
<dbReference type="PANTHER" id="PTHR42305:SF1">
    <property type="entry name" value="MEMBRANE PROTEIN RV1733C-RELATED"/>
    <property type="match status" value="1"/>
</dbReference>
<name>A0ABP9KES9_9ACTN</name>
<comment type="caution">
    <text evidence="3">The sequence shown here is derived from an EMBL/GenBank/DDBJ whole genome shotgun (WGS) entry which is preliminary data.</text>
</comment>
<keyword evidence="4" id="KW-1185">Reference proteome</keyword>
<feature type="compositionally biased region" description="Basic and acidic residues" evidence="1">
    <location>
        <begin position="12"/>
        <end position="24"/>
    </location>
</feature>
<dbReference type="Proteomes" id="UP001500124">
    <property type="component" value="Unassembled WGS sequence"/>
</dbReference>
<gene>
    <name evidence="3" type="ORF">GCM10023336_31370</name>
</gene>
<evidence type="ECO:0008006" key="5">
    <source>
        <dbReference type="Google" id="ProtNLM"/>
    </source>
</evidence>
<organism evidence="3 4">
    <name type="scientific">Streptomyces similanensis</name>
    <dbReference type="NCBI Taxonomy" id="1274988"/>
    <lineage>
        <taxon>Bacteria</taxon>
        <taxon>Bacillati</taxon>
        <taxon>Actinomycetota</taxon>
        <taxon>Actinomycetes</taxon>
        <taxon>Kitasatosporales</taxon>
        <taxon>Streptomycetaceae</taxon>
        <taxon>Streptomyces</taxon>
    </lineage>
</organism>
<feature type="compositionally biased region" description="Pro residues" evidence="1">
    <location>
        <begin position="1"/>
        <end position="11"/>
    </location>
</feature>
<dbReference type="PANTHER" id="PTHR42305">
    <property type="entry name" value="MEMBRANE PROTEIN RV1733C-RELATED"/>
    <property type="match status" value="1"/>
</dbReference>
<keyword evidence="2" id="KW-0472">Membrane</keyword>
<keyword evidence="2" id="KW-0812">Transmembrane</keyword>
<evidence type="ECO:0000256" key="2">
    <source>
        <dbReference type="SAM" id="Phobius"/>
    </source>
</evidence>
<proteinExistence type="predicted"/>
<dbReference type="EMBL" id="BAABKC010000044">
    <property type="protein sequence ID" value="GAA5057469.1"/>
    <property type="molecule type" value="Genomic_DNA"/>
</dbReference>
<feature type="region of interest" description="Disordered" evidence="1">
    <location>
        <begin position="1"/>
        <end position="32"/>
    </location>
</feature>
<keyword evidence="2" id="KW-1133">Transmembrane helix</keyword>
<feature type="transmembrane region" description="Helical" evidence="2">
    <location>
        <begin position="175"/>
        <end position="200"/>
    </location>
</feature>
<reference evidence="4" key="1">
    <citation type="journal article" date="2019" name="Int. J. Syst. Evol. Microbiol.">
        <title>The Global Catalogue of Microorganisms (GCM) 10K type strain sequencing project: providing services to taxonomists for standard genome sequencing and annotation.</title>
        <authorList>
            <consortium name="The Broad Institute Genomics Platform"/>
            <consortium name="The Broad Institute Genome Sequencing Center for Infectious Disease"/>
            <person name="Wu L."/>
            <person name="Ma J."/>
        </authorList>
    </citation>
    <scope>NUCLEOTIDE SEQUENCE [LARGE SCALE GENOMIC DNA]</scope>
    <source>
        <strain evidence="4">JCM 18410</strain>
    </source>
</reference>
<evidence type="ECO:0000313" key="3">
    <source>
        <dbReference type="EMBL" id="GAA5057469.1"/>
    </source>
</evidence>
<dbReference type="InterPro" id="IPR039708">
    <property type="entry name" value="MT1774/Rv1733c-like"/>
</dbReference>
<accession>A0ABP9KES9</accession>